<dbReference type="NCBIfam" id="TIGR00401">
    <property type="entry name" value="msrA"/>
    <property type="match status" value="1"/>
</dbReference>
<dbReference type="STRING" id="39777.B7L28_02995"/>
<comment type="catalytic activity">
    <reaction evidence="3 6">
        <text>L-methionyl-[protein] + [thioredoxin]-disulfide + H2O = L-methionyl-(S)-S-oxide-[protein] + [thioredoxin]-dithiol</text>
        <dbReference type="Rhea" id="RHEA:14217"/>
        <dbReference type="Rhea" id="RHEA-COMP:10698"/>
        <dbReference type="Rhea" id="RHEA-COMP:10700"/>
        <dbReference type="Rhea" id="RHEA-COMP:12313"/>
        <dbReference type="Rhea" id="RHEA-COMP:12315"/>
        <dbReference type="ChEBI" id="CHEBI:15377"/>
        <dbReference type="ChEBI" id="CHEBI:16044"/>
        <dbReference type="ChEBI" id="CHEBI:29950"/>
        <dbReference type="ChEBI" id="CHEBI:44120"/>
        <dbReference type="ChEBI" id="CHEBI:50058"/>
        <dbReference type="EC" id="1.8.4.11"/>
    </reaction>
</comment>
<dbReference type="Proteomes" id="UP000070226">
    <property type="component" value="Unassembled WGS sequence"/>
</dbReference>
<feature type="active site" evidence="6">
    <location>
        <position position="12"/>
    </location>
</feature>
<dbReference type="InterPro" id="IPR002569">
    <property type="entry name" value="Met_Sox_Rdtase_MsrA_dom"/>
</dbReference>
<evidence type="ECO:0000313" key="9">
    <source>
        <dbReference type="Proteomes" id="UP000070226"/>
    </source>
</evidence>
<dbReference type="InterPro" id="IPR050162">
    <property type="entry name" value="MsrA_MetSO_reductase"/>
</dbReference>
<dbReference type="NCBIfam" id="TIGR00357">
    <property type="entry name" value="peptide-methionine (R)-S-oxide reductase MsrB"/>
    <property type="match status" value="1"/>
</dbReference>
<comment type="caution">
    <text evidence="8">The sequence shown here is derived from an EMBL/GenBank/DDBJ whole genome shotgun (WGS) entry which is preliminary data.</text>
</comment>
<gene>
    <name evidence="6" type="primary">msrA</name>
    <name evidence="8" type="ORF">HMPREF3233_00261</name>
</gene>
<dbReference type="GO" id="GO:0034599">
    <property type="term" value="P:cellular response to oxidative stress"/>
    <property type="evidence" value="ECO:0007669"/>
    <property type="project" value="TreeGrafter"/>
</dbReference>
<protein>
    <recommendedName>
        <fullName evidence="6">Peptide methionine sulfoxide reductase MsrA</fullName>
        <shortName evidence="6">Protein-methionine-S-oxide reductase</shortName>
        <ecNumber evidence="6">1.8.4.11</ecNumber>
    </recommendedName>
    <alternativeName>
        <fullName evidence="6">Peptide-methionine (S)-S-oxide reductase</fullName>
        <shortName evidence="6">Peptide Met(O) reductase</shortName>
    </alternativeName>
</protein>
<dbReference type="PANTHER" id="PTHR42799:SF2">
    <property type="entry name" value="MITOCHONDRIAL PEPTIDE METHIONINE SULFOXIDE REDUCTASE"/>
    <property type="match status" value="1"/>
</dbReference>
<evidence type="ECO:0000256" key="1">
    <source>
        <dbReference type="ARBA" id="ARBA00023002"/>
    </source>
</evidence>
<dbReference type="SUPFAM" id="SSF55068">
    <property type="entry name" value="Peptide methionine sulfoxide reductase"/>
    <property type="match status" value="1"/>
</dbReference>
<dbReference type="InterPro" id="IPR011057">
    <property type="entry name" value="Mss4-like_sf"/>
</dbReference>
<keyword evidence="2" id="KW-0511">Multifunctional enzyme</keyword>
<comment type="similarity">
    <text evidence="6">Belongs to the MsrA Met sulfoxide reductase family.</text>
</comment>
<dbReference type="EMBL" id="LRQT01000004">
    <property type="protein sequence ID" value="KXA65491.1"/>
    <property type="molecule type" value="Genomic_DNA"/>
</dbReference>
<dbReference type="GO" id="GO:0033744">
    <property type="term" value="F:L-methionine:thioredoxin-disulfide S-oxidoreductase activity"/>
    <property type="evidence" value="ECO:0007669"/>
    <property type="project" value="RHEA"/>
</dbReference>
<dbReference type="PANTHER" id="PTHR42799">
    <property type="entry name" value="MITOCHONDRIAL PEPTIDE METHIONINE SULFOXIDE REDUCTASE"/>
    <property type="match status" value="1"/>
</dbReference>
<proteinExistence type="inferred from homology"/>
<dbReference type="AlphaFoldDB" id="A0A133S719"/>
<dbReference type="EC" id="1.8.4.11" evidence="6"/>
<dbReference type="RefSeq" id="WP_009660887.1">
    <property type="nucleotide sequence ID" value="NZ_JAPVXY010000003.1"/>
</dbReference>
<accession>A0A133S719</accession>
<evidence type="ECO:0000256" key="2">
    <source>
        <dbReference type="ARBA" id="ARBA00023268"/>
    </source>
</evidence>
<name>A0A133S719_9FIRM</name>
<dbReference type="Pfam" id="PF01641">
    <property type="entry name" value="SelR"/>
    <property type="match status" value="1"/>
</dbReference>
<evidence type="ECO:0000259" key="7">
    <source>
        <dbReference type="PROSITE" id="PS51790"/>
    </source>
</evidence>
<reference evidence="8 9" key="1">
    <citation type="submission" date="2016-01" db="EMBL/GenBank/DDBJ databases">
        <authorList>
            <person name="Oliw E.H."/>
        </authorList>
    </citation>
    <scope>NUCLEOTIDE SEQUENCE [LARGE SCALE GENOMIC DNA]</scope>
    <source>
        <strain evidence="8 9">CMW7756B</strain>
    </source>
</reference>
<evidence type="ECO:0000256" key="5">
    <source>
        <dbReference type="ARBA" id="ARBA00048782"/>
    </source>
</evidence>
<evidence type="ECO:0000256" key="4">
    <source>
        <dbReference type="ARBA" id="ARBA00048488"/>
    </source>
</evidence>
<feature type="domain" description="MsrB" evidence="7">
    <location>
        <begin position="174"/>
        <end position="295"/>
    </location>
</feature>
<dbReference type="InterPro" id="IPR002579">
    <property type="entry name" value="Met_Sox_Rdtase_MsrB_dom"/>
</dbReference>
<evidence type="ECO:0000256" key="6">
    <source>
        <dbReference type="HAMAP-Rule" id="MF_01401"/>
    </source>
</evidence>
<dbReference type="HAMAP" id="MF_01401">
    <property type="entry name" value="MsrA"/>
    <property type="match status" value="1"/>
</dbReference>
<dbReference type="GO" id="GO:0008113">
    <property type="term" value="F:peptide-methionine (S)-S-oxide reductase activity"/>
    <property type="evidence" value="ECO:0007669"/>
    <property type="project" value="UniProtKB-UniRule"/>
</dbReference>
<dbReference type="PATRIC" id="fig|39777.7.peg.253"/>
<dbReference type="GO" id="GO:0005737">
    <property type="term" value="C:cytoplasm"/>
    <property type="evidence" value="ECO:0007669"/>
    <property type="project" value="TreeGrafter"/>
</dbReference>
<dbReference type="Gene3D" id="3.30.1060.10">
    <property type="entry name" value="Peptide methionine sulphoxide reductase MsrA"/>
    <property type="match status" value="1"/>
</dbReference>
<dbReference type="PROSITE" id="PS51790">
    <property type="entry name" value="MSRB"/>
    <property type="match status" value="1"/>
</dbReference>
<comment type="catalytic activity">
    <reaction evidence="4">
        <text>L-methionyl-[protein] + [thioredoxin]-disulfide + H2O = L-methionyl-(R)-S-oxide-[protein] + [thioredoxin]-dithiol</text>
        <dbReference type="Rhea" id="RHEA:24164"/>
        <dbReference type="Rhea" id="RHEA-COMP:10698"/>
        <dbReference type="Rhea" id="RHEA-COMP:10700"/>
        <dbReference type="Rhea" id="RHEA-COMP:12313"/>
        <dbReference type="Rhea" id="RHEA-COMP:12314"/>
        <dbReference type="ChEBI" id="CHEBI:15377"/>
        <dbReference type="ChEBI" id="CHEBI:16044"/>
        <dbReference type="ChEBI" id="CHEBI:29950"/>
        <dbReference type="ChEBI" id="CHEBI:45764"/>
        <dbReference type="ChEBI" id="CHEBI:50058"/>
        <dbReference type="EC" id="1.8.4.12"/>
    </reaction>
</comment>
<evidence type="ECO:0000313" key="8">
    <source>
        <dbReference type="EMBL" id="KXA65491.1"/>
    </source>
</evidence>
<sequence>MTERTIYLGGGCFWGLQGYIRQIPGIVSTEVGYANGPTTNPSYEDVCHDSGHVEALKVIYDTDILSLDHLIQYFLRAIDPFSINKQGGDEGVQYRTGIYYTDSADKAIIETTLARAQSFESKPFAIEVLPLDNYYSAEEYHQDYLDKNPNGYCHIPLGLSQEPLIDDSAYNKPTEKDLQTLSPQEFEVTQNAATDAPFSHELTDEFKSGLYVDITTGEPLFGSSRKFESHCGWPSFTKPIAKDVIRYYKDDSHGMQRIEVRSRIGNAHLGHVFEDGPNGSLRYCINGSALKFIPKNELLGTKYEYLIPYID</sequence>
<comment type="catalytic activity">
    <reaction evidence="5 6">
        <text>[thioredoxin]-disulfide + L-methionine + H2O = L-methionine (S)-S-oxide + [thioredoxin]-dithiol</text>
        <dbReference type="Rhea" id="RHEA:19993"/>
        <dbReference type="Rhea" id="RHEA-COMP:10698"/>
        <dbReference type="Rhea" id="RHEA-COMP:10700"/>
        <dbReference type="ChEBI" id="CHEBI:15377"/>
        <dbReference type="ChEBI" id="CHEBI:29950"/>
        <dbReference type="ChEBI" id="CHEBI:50058"/>
        <dbReference type="ChEBI" id="CHEBI:57844"/>
        <dbReference type="ChEBI" id="CHEBI:58772"/>
        <dbReference type="EC" id="1.8.4.11"/>
    </reaction>
</comment>
<evidence type="ECO:0000256" key="3">
    <source>
        <dbReference type="ARBA" id="ARBA00047806"/>
    </source>
</evidence>
<dbReference type="Gene3D" id="2.170.150.20">
    <property type="entry name" value="Peptide methionine sulfoxide reductase"/>
    <property type="match status" value="1"/>
</dbReference>
<dbReference type="InterPro" id="IPR036509">
    <property type="entry name" value="Met_Sox_Rdtase_MsrA_sf"/>
</dbReference>
<dbReference type="GO" id="GO:0033743">
    <property type="term" value="F:peptide-methionine (R)-S-oxide reductase activity"/>
    <property type="evidence" value="ECO:0007669"/>
    <property type="project" value="UniProtKB-EC"/>
</dbReference>
<keyword evidence="1 6" id="KW-0560">Oxidoreductase</keyword>
<comment type="function">
    <text evidence="6">Has an important function as a repair enzyme for proteins that have been inactivated by oxidation. Catalyzes the reversible oxidation-reduction of methionine sulfoxide in proteins to methionine.</text>
</comment>
<dbReference type="SUPFAM" id="SSF51316">
    <property type="entry name" value="Mss4-like"/>
    <property type="match status" value="1"/>
</dbReference>
<dbReference type="Pfam" id="PF01625">
    <property type="entry name" value="PMSR"/>
    <property type="match status" value="1"/>
</dbReference>
<organism evidence="8">
    <name type="scientific">Veillonella atypica</name>
    <dbReference type="NCBI Taxonomy" id="39777"/>
    <lineage>
        <taxon>Bacteria</taxon>
        <taxon>Bacillati</taxon>
        <taxon>Bacillota</taxon>
        <taxon>Negativicutes</taxon>
        <taxon>Veillonellales</taxon>
        <taxon>Veillonellaceae</taxon>
        <taxon>Veillonella</taxon>
    </lineage>
</organism>